<evidence type="ECO:0000259" key="1">
    <source>
        <dbReference type="Pfam" id="PF03235"/>
    </source>
</evidence>
<dbReference type="AlphaFoldDB" id="A0A9X9N421"/>
<sequence>MKFAAFPRSIKTILETERKYIIPRYQREYSWEKEQLEEFWNDIKNQITISNESYEVKEYFIGSLVLIGDDERGTEFYVVDGQQRLTTITIFLSALTQIGKELQDDAFLNSCYRYIEGKDADFKKFFKLINESPKPFFQNTIQNIDQDKGGDPNSDEEKSLFNAYKYFYNKLLAEKKNYSDNYITFLKAIRDQIIGCSVIFITVDSEEAAQTIFETLNAKGKDLETLDLIKNKVFEILNKNHPSDFAKDKWKNIKNTINSRTERVSLSVFFRHFWISKYAFLNENKIYKSFQEKITANEESYKNFLLELDNFSKTYVMVISPLEIDWKNQEEKTILNSLRAIKDFRVIQPRPLITTLINLYKNKNIKQKQLIQTISQLEIFHFIFTAITSSRASGLESLYSKYSRELSRTEDPKI</sequence>
<dbReference type="PANTHER" id="PTHR35149">
    <property type="entry name" value="SLL5132 PROTEIN"/>
    <property type="match status" value="1"/>
</dbReference>
<reference evidence="2" key="1">
    <citation type="submission" date="2021-04" db="EMBL/GenBank/DDBJ databases">
        <title>Characterizing Neisseria spp. as novel respiratory pathobionts in bronchiectasis.</title>
        <authorList>
            <person name="Li L."/>
            <person name="Mac Aogain M."/>
            <person name="Xu T."/>
            <person name="Jaggi T.K."/>
            <person name="Chan L.Y."/>
            <person name="Keir H.R."/>
            <person name="Dicker A.J."/>
            <person name="Qu J."/>
            <person name="Liu Y."/>
            <person name="Chen H.S."/>
            <person name="Koh M.S."/>
            <person name="Ong T.H."/>
            <person name="Lim A.Y.H."/>
            <person name="Abisheganaden J."/>
            <person name="Low T.B."/>
            <person name="Oliver B.G."/>
            <person name="Tan N.S."/>
            <person name="Fang M."/>
            <person name="Chalmers J.D."/>
            <person name="Chotirmall S.H."/>
        </authorList>
    </citation>
    <scope>NUCLEOTIDE SEQUENCE</scope>
    <source>
        <strain evidence="2">TT0073</strain>
    </source>
</reference>
<accession>A0A9X9N421</accession>
<evidence type="ECO:0000313" key="3">
    <source>
        <dbReference type="Proteomes" id="UP001057305"/>
    </source>
</evidence>
<dbReference type="RefSeq" id="WP_254322072.1">
    <property type="nucleotide sequence ID" value="NZ_CP073116.1"/>
</dbReference>
<evidence type="ECO:0000313" key="2">
    <source>
        <dbReference type="EMBL" id="UTG72723.1"/>
    </source>
</evidence>
<proteinExistence type="predicted"/>
<dbReference type="InterPro" id="IPR004919">
    <property type="entry name" value="GmrSD_N"/>
</dbReference>
<feature type="domain" description="GmrSD restriction endonucleases N-terminal" evidence="1">
    <location>
        <begin position="10"/>
        <end position="234"/>
    </location>
</feature>
<dbReference type="EMBL" id="CP073116">
    <property type="protein sequence ID" value="UTG72723.1"/>
    <property type="molecule type" value="Genomic_DNA"/>
</dbReference>
<dbReference type="Pfam" id="PF03235">
    <property type="entry name" value="GmrSD_N"/>
    <property type="match status" value="1"/>
</dbReference>
<protein>
    <submittedName>
        <fullName evidence="2">DUF262 domain-containing protein</fullName>
    </submittedName>
</protein>
<gene>
    <name evidence="2" type="ORF">KCG56_04780</name>
</gene>
<organism evidence="2 3">
    <name type="scientific">Neisseria subflava</name>
    <dbReference type="NCBI Taxonomy" id="28449"/>
    <lineage>
        <taxon>Bacteria</taxon>
        <taxon>Pseudomonadati</taxon>
        <taxon>Pseudomonadota</taxon>
        <taxon>Betaproteobacteria</taxon>
        <taxon>Neisseriales</taxon>
        <taxon>Neisseriaceae</taxon>
        <taxon>Neisseria</taxon>
    </lineage>
</organism>
<dbReference type="PANTHER" id="PTHR35149:SF2">
    <property type="entry name" value="DUF262 DOMAIN-CONTAINING PROTEIN"/>
    <property type="match status" value="1"/>
</dbReference>
<dbReference type="Proteomes" id="UP001057305">
    <property type="component" value="Chromosome"/>
</dbReference>
<name>A0A9X9N421_NEISU</name>